<feature type="region of interest" description="Disordered" evidence="1">
    <location>
        <begin position="354"/>
        <end position="416"/>
    </location>
</feature>
<feature type="compositionally biased region" description="Basic and acidic residues" evidence="1">
    <location>
        <begin position="11"/>
        <end position="29"/>
    </location>
</feature>
<evidence type="ECO:0000256" key="1">
    <source>
        <dbReference type="SAM" id="MobiDB-lite"/>
    </source>
</evidence>
<dbReference type="AlphaFoldDB" id="A0A6J4TUJ8"/>
<feature type="compositionally biased region" description="Basic and acidic residues" evidence="1">
    <location>
        <begin position="152"/>
        <end position="166"/>
    </location>
</feature>
<feature type="non-terminal residue" evidence="2">
    <location>
        <position position="1"/>
    </location>
</feature>
<evidence type="ECO:0000313" key="2">
    <source>
        <dbReference type="EMBL" id="CAA9530805.1"/>
    </source>
</evidence>
<gene>
    <name evidence="2" type="ORF">AVDCRST_MAG85-3658</name>
</gene>
<feature type="compositionally biased region" description="Basic and acidic residues" evidence="1">
    <location>
        <begin position="85"/>
        <end position="108"/>
    </location>
</feature>
<sequence>AALAQEEVQEEEGRCEAVQDRAPEERAQEEGLQARAEEAQDAAEGRQGQARADPEGASRAAGPVGRRAAARRAARFARTAARAGPAERDPARVADAGRLDAQPQERRAPAVARRLRTASRPGRGARGHRSPRRRRGADPRLRRRAAHRLGPARRERQPARPRERLGSRPLLVARPHGPLRAPARRADDPHLARLVRDARRRPGPSARPERDDAQARARLVRGARARDDDRPGDADVPQRDRQPQGPSERELRPRVDGALHTRCRPRRVHRDRRARDRPGAHRLARGLERGGGDAQLPLRPQPLRRDLEDAVGGHAARAQGRVRLARRGEALPREPVPPVVLRSQAVELLHPHAAEPRDAGRARGGLPQQRLPDPARRRGHPAPPRPLRGPAAGQAAGRLHGWPAACPQPDDHDDRLGVAVPQRRPAAVPPAERQRLERPGLARHGDAARALVHRLRGPQPRVPAAGLVQHDRDGRAGARRRACALGPPDALERDARRARPLRPGLRPVHPRLLAAGVVPRLPPERAAPPHRHLPRLPGLL</sequence>
<feature type="compositionally biased region" description="Basic residues" evidence="1">
    <location>
        <begin position="113"/>
        <end position="151"/>
    </location>
</feature>
<proteinExistence type="predicted"/>
<feature type="compositionally biased region" description="Basic and acidic residues" evidence="1">
    <location>
        <begin position="273"/>
        <end position="291"/>
    </location>
</feature>
<organism evidence="2">
    <name type="scientific">uncultured Solirubrobacteraceae bacterium</name>
    <dbReference type="NCBI Taxonomy" id="1162706"/>
    <lineage>
        <taxon>Bacteria</taxon>
        <taxon>Bacillati</taxon>
        <taxon>Actinomycetota</taxon>
        <taxon>Thermoleophilia</taxon>
        <taxon>Solirubrobacterales</taxon>
        <taxon>Solirubrobacteraceae</taxon>
        <taxon>environmental samples</taxon>
    </lineage>
</organism>
<feature type="compositionally biased region" description="Basic residues" evidence="1">
    <location>
        <begin position="261"/>
        <end position="272"/>
    </location>
</feature>
<feature type="region of interest" description="Disordered" evidence="1">
    <location>
        <begin position="1"/>
        <end position="301"/>
    </location>
</feature>
<accession>A0A6J4TUJ8</accession>
<feature type="non-terminal residue" evidence="2">
    <location>
        <position position="540"/>
    </location>
</feature>
<name>A0A6J4TUJ8_9ACTN</name>
<feature type="region of interest" description="Disordered" evidence="1">
    <location>
        <begin position="520"/>
        <end position="540"/>
    </location>
</feature>
<protein>
    <submittedName>
        <fullName evidence="2">PROBABLE SIGNAL PEPTIDE PROTEIN</fullName>
    </submittedName>
</protein>
<dbReference type="EMBL" id="CADCVT010000409">
    <property type="protein sequence ID" value="CAA9530805.1"/>
    <property type="molecule type" value="Genomic_DNA"/>
</dbReference>
<feature type="compositionally biased region" description="Low complexity" evidence="1">
    <location>
        <begin position="388"/>
        <end position="398"/>
    </location>
</feature>
<feature type="compositionally biased region" description="Basic and acidic residues" evidence="1">
    <location>
        <begin position="184"/>
        <end position="197"/>
    </location>
</feature>
<feature type="compositionally biased region" description="Basic and acidic residues" evidence="1">
    <location>
        <begin position="224"/>
        <end position="259"/>
    </location>
</feature>
<feature type="compositionally biased region" description="Low complexity" evidence="1">
    <location>
        <begin position="45"/>
        <end position="67"/>
    </location>
</feature>
<reference evidence="2" key="1">
    <citation type="submission" date="2020-02" db="EMBL/GenBank/DDBJ databases">
        <authorList>
            <person name="Meier V. D."/>
        </authorList>
    </citation>
    <scope>NUCLEOTIDE SEQUENCE</scope>
    <source>
        <strain evidence="2">AVDCRST_MAG85</strain>
    </source>
</reference>